<dbReference type="SUPFAM" id="SSF47413">
    <property type="entry name" value="lambda repressor-like DNA-binding domains"/>
    <property type="match status" value="1"/>
</dbReference>
<dbReference type="InterPro" id="IPR028082">
    <property type="entry name" value="Peripla_BP_I"/>
</dbReference>
<dbReference type="AlphaFoldDB" id="A0A0R1VNU8"/>
<evidence type="ECO:0000259" key="4">
    <source>
        <dbReference type="PROSITE" id="PS50932"/>
    </source>
</evidence>
<sequence>MITLKDVAKLANVDVSTVSRAINNTSYVHPDTKLRILEAVSQLSYHPNLIEKNLRKGKRKTIGLVVPDMQLTIYNDLVCIIEKNAVKHGYQVILCITNNDVLNEKAGLQRLRDSFVDGIIIVGTGANNRLLRDIAVGGLPVIQLMRAQEKTLSSVGADYKQSATIATACLIEQGCKKIGLLNGPENLYPYERRLAGYREQINQAGLQEYVYSLPTLKSQYYQFGYESTLNLLQQATKLDGLLVATDTMGMGAIRQLKKQHYQIPEEIKIISLTGYSIGRYLETTISSIELPLKQIGISVLNLLFKNITKKQIETEHQTYSVKLILRETC</sequence>
<dbReference type="SUPFAM" id="SSF53822">
    <property type="entry name" value="Periplasmic binding protein-like I"/>
    <property type="match status" value="1"/>
</dbReference>
<keyword evidence="2" id="KW-0238">DNA-binding</keyword>
<dbReference type="InterPro" id="IPR010982">
    <property type="entry name" value="Lambda_DNA-bd_dom_sf"/>
</dbReference>
<gene>
    <name evidence="5" type="ORF">FC89_GL000390</name>
</gene>
<dbReference type="PANTHER" id="PTHR30146">
    <property type="entry name" value="LACI-RELATED TRANSCRIPTIONAL REPRESSOR"/>
    <property type="match status" value="1"/>
</dbReference>
<keyword evidence="3" id="KW-0804">Transcription</keyword>
<dbReference type="SMART" id="SM00354">
    <property type="entry name" value="HTH_LACI"/>
    <property type="match status" value="1"/>
</dbReference>
<dbReference type="Gene3D" id="3.40.50.2300">
    <property type="match status" value="2"/>
</dbReference>
<keyword evidence="1" id="KW-0805">Transcription regulation</keyword>
<evidence type="ECO:0000313" key="6">
    <source>
        <dbReference type="Proteomes" id="UP000051451"/>
    </source>
</evidence>
<dbReference type="OrthoDB" id="9798934at2"/>
<dbReference type="GeneID" id="98318442"/>
<organism evidence="5 6">
    <name type="scientific">Liquorilactobacillus ghanensis DSM 18630</name>
    <dbReference type="NCBI Taxonomy" id="1423750"/>
    <lineage>
        <taxon>Bacteria</taxon>
        <taxon>Bacillati</taxon>
        <taxon>Bacillota</taxon>
        <taxon>Bacilli</taxon>
        <taxon>Lactobacillales</taxon>
        <taxon>Lactobacillaceae</taxon>
        <taxon>Liquorilactobacillus</taxon>
    </lineage>
</organism>
<dbReference type="InterPro" id="IPR000843">
    <property type="entry name" value="HTH_LacI"/>
</dbReference>
<feature type="domain" description="HTH lacI-type" evidence="4">
    <location>
        <begin position="2"/>
        <end position="56"/>
    </location>
</feature>
<proteinExistence type="predicted"/>
<dbReference type="CDD" id="cd06267">
    <property type="entry name" value="PBP1_LacI_sugar_binding-like"/>
    <property type="match status" value="1"/>
</dbReference>
<dbReference type="EMBL" id="AZGB01000009">
    <property type="protein sequence ID" value="KRM07077.1"/>
    <property type="molecule type" value="Genomic_DNA"/>
</dbReference>
<keyword evidence="6" id="KW-1185">Reference proteome</keyword>
<reference evidence="5 6" key="1">
    <citation type="journal article" date="2015" name="Genome Announc.">
        <title>Expanding the biotechnology potential of lactobacilli through comparative genomics of 213 strains and associated genera.</title>
        <authorList>
            <person name="Sun Z."/>
            <person name="Harris H.M."/>
            <person name="McCann A."/>
            <person name="Guo C."/>
            <person name="Argimon S."/>
            <person name="Zhang W."/>
            <person name="Yang X."/>
            <person name="Jeffery I.B."/>
            <person name="Cooney J.C."/>
            <person name="Kagawa T.F."/>
            <person name="Liu W."/>
            <person name="Song Y."/>
            <person name="Salvetti E."/>
            <person name="Wrobel A."/>
            <person name="Rasinkangas P."/>
            <person name="Parkhill J."/>
            <person name="Rea M.C."/>
            <person name="O'Sullivan O."/>
            <person name="Ritari J."/>
            <person name="Douillard F.P."/>
            <person name="Paul Ross R."/>
            <person name="Yang R."/>
            <person name="Briner A.E."/>
            <person name="Felis G.E."/>
            <person name="de Vos W.M."/>
            <person name="Barrangou R."/>
            <person name="Klaenhammer T.R."/>
            <person name="Caufield P.W."/>
            <person name="Cui Y."/>
            <person name="Zhang H."/>
            <person name="O'Toole P.W."/>
        </authorList>
    </citation>
    <scope>NUCLEOTIDE SEQUENCE [LARGE SCALE GENOMIC DNA]</scope>
    <source>
        <strain evidence="5 6">DSM 18630</strain>
    </source>
</reference>
<dbReference type="Proteomes" id="UP000051451">
    <property type="component" value="Unassembled WGS sequence"/>
</dbReference>
<evidence type="ECO:0000313" key="5">
    <source>
        <dbReference type="EMBL" id="KRM07077.1"/>
    </source>
</evidence>
<dbReference type="PRINTS" id="PR00036">
    <property type="entry name" value="HTHLACI"/>
</dbReference>
<accession>A0A0R1VNU8</accession>
<dbReference type="GO" id="GO:0000976">
    <property type="term" value="F:transcription cis-regulatory region binding"/>
    <property type="evidence" value="ECO:0007669"/>
    <property type="project" value="TreeGrafter"/>
</dbReference>
<dbReference type="Pfam" id="PF00532">
    <property type="entry name" value="Peripla_BP_1"/>
    <property type="match status" value="1"/>
</dbReference>
<dbReference type="CDD" id="cd01392">
    <property type="entry name" value="HTH_LacI"/>
    <property type="match status" value="1"/>
</dbReference>
<dbReference type="Gene3D" id="1.10.260.40">
    <property type="entry name" value="lambda repressor-like DNA-binding domains"/>
    <property type="match status" value="1"/>
</dbReference>
<dbReference type="Pfam" id="PF00356">
    <property type="entry name" value="LacI"/>
    <property type="match status" value="1"/>
</dbReference>
<evidence type="ECO:0000256" key="1">
    <source>
        <dbReference type="ARBA" id="ARBA00023015"/>
    </source>
</evidence>
<evidence type="ECO:0000256" key="2">
    <source>
        <dbReference type="ARBA" id="ARBA00023125"/>
    </source>
</evidence>
<dbReference type="PANTHER" id="PTHR30146:SF109">
    <property type="entry name" value="HTH-TYPE TRANSCRIPTIONAL REGULATOR GALS"/>
    <property type="match status" value="1"/>
</dbReference>
<comment type="caution">
    <text evidence="5">The sequence shown here is derived from an EMBL/GenBank/DDBJ whole genome shotgun (WGS) entry which is preliminary data.</text>
</comment>
<evidence type="ECO:0000256" key="3">
    <source>
        <dbReference type="ARBA" id="ARBA00023163"/>
    </source>
</evidence>
<dbReference type="RefSeq" id="WP_057871176.1">
    <property type="nucleotide sequence ID" value="NZ_AZGB01000009.1"/>
</dbReference>
<dbReference type="GO" id="GO:0003700">
    <property type="term" value="F:DNA-binding transcription factor activity"/>
    <property type="evidence" value="ECO:0007669"/>
    <property type="project" value="TreeGrafter"/>
</dbReference>
<protein>
    <submittedName>
        <fullName evidence="5">Sucrose operon repressor</fullName>
    </submittedName>
</protein>
<dbReference type="PATRIC" id="fig|1423750.3.peg.399"/>
<name>A0A0R1VNU8_9LACO</name>
<dbReference type="InterPro" id="IPR001761">
    <property type="entry name" value="Peripla_BP/Lac1_sug-bd_dom"/>
</dbReference>
<dbReference type="PROSITE" id="PS50932">
    <property type="entry name" value="HTH_LACI_2"/>
    <property type="match status" value="1"/>
</dbReference>
<dbReference type="STRING" id="1423750.FC89_GL000390"/>